<protein>
    <recommendedName>
        <fullName evidence="1">RNA-directed DNA polymerase</fullName>
        <ecNumber evidence="1">2.7.7.49</ecNumber>
    </recommendedName>
</protein>
<dbReference type="InterPro" id="IPR036397">
    <property type="entry name" value="RNaseH_sf"/>
</dbReference>
<dbReference type="Pfam" id="PF00078">
    <property type="entry name" value="RVT_1"/>
    <property type="match status" value="1"/>
</dbReference>
<dbReference type="RefSeq" id="XP_062711752.1">
    <property type="nucleotide sequence ID" value="XM_062855768.1"/>
</dbReference>
<reference evidence="11" key="2">
    <citation type="submission" date="2025-05" db="UniProtKB">
        <authorList>
            <consortium name="EnsemblMetazoa"/>
        </authorList>
    </citation>
    <scope>IDENTIFICATION</scope>
    <source>
        <strain evidence="11">Foshan</strain>
    </source>
</reference>
<dbReference type="PROSITE" id="PS50994">
    <property type="entry name" value="INTEGRASE"/>
    <property type="match status" value="1"/>
</dbReference>
<evidence type="ECO:0000313" key="11">
    <source>
        <dbReference type="EnsemblMetazoa" id="AALFPA23_005729.P7351"/>
    </source>
</evidence>
<dbReference type="Gene3D" id="3.30.70.270">
    <property type="match status" value="2"/>
</dbReference>
<dbReference type="InterPro" id="IPR000477">
    <property type="entry name" value="RT_dom"/>
</dbReference>
<evidence type="ECO:0000256" key="3">
    <source>
        <dbReference type="ARBA" id="ARBA00022695"/>
    </source>
</evidence>
<evidence type="ECO:0000313" key="12">
    <source>
        <dbReference type="Proteomes" id="UP000069940"/>
    </source>
</evidence>
<evidence type="ECO:0000259" key="10">
    <source>
        <dbReference type="PROSITE" id="PS50994"/>
    </source>
</evidence>
<dbReference type="EnsemblMetazoa" id="AALFPA23_005729.R7351">
    <property type="protein sequence ID" value="AALFPA23_005729.P7351"/>
    <property type="gene ID" value="AALFPA23_005729"/>
</dbReference>
<dbReference type="Proteomes" id="UP000069940">
    <property type="component" value="Unassembled WGS sequence"/>
</dbReference>
<dbReference type="InterPro" id="IPR012337">
    <property type="entry name" value="RNaseH-like_sf"/>
</dbReference>
<evidence type="ECO:0000256" key="2">
    <source>
        <dbReference type="ARBA" id="ARBA00022679"/>
    </source>
</evidence>
<keyword evidence="3" id="KW-0548">Nucleotidyltransferase</keyword>
<dbReference type="EC" id="2.7.7.49" evidence="1"/>
<dbReference type="InterPro" id="IPR001584">
    <property type="entry name" value="Integrase_cat-core"/>
</dbReference>
<dbReference type="Pfam" id="PF00665">
    <property type="entry name" value="rve"/>
    <property type="match status" value="1"/>
</dbReference>
<dbReference type="SUPFAM" id="SSF50630">
    <property type="entry name" value="Acid proteases"/>
    <property type="match status" value="1"/>
</dbReference>
<dbReference type="CDD" id="cd01647">
    <property type="entry name" value="RT_LTR"/>
    <property type="match status" value="1"/>
</dbReference>
<dbReference type="InterPro" id="IPR041588">
    <property type="entry name" value="Integrase_H2C2"/>
</dbReference>
<dbReference type="PROSITE" id="PS50878">
    <property type="entry name" value="RT_POL"/>
    <property type="match status" value="1"/>
</dbReference>
<dbReference type="InterPro" id="IPR041373">
    <property type="entry name" value="RT_RNaseH"/>
</dbReference>
<organism evidence="11 12">
    <name type="scientific">Aedes albopictus</name>
    <name type="common">Asian tiger mosquito</name>
    <name type="synonym">Stegomyia albopicta</name>
    <dbReference type="NCBI Taxonomy" id="7160"/>
    <lineage>
        <taxon>Eukaryota</taxon>
        <taxon>Metazoa</taxon>
        <taxon>Ecdysozoa</taxon>
        <taxon>Arthropoda</taxon>
        <taxon>Hexapoda</taxon>
        <taxon>Insecta</taxon>
        <taxon>Pterygota</taxon>
        <taxon>Neoptera</taxon>
        <taxon>Endopterygota</taxon>
        <taxon>Diptera</taxon>
        <taxon>Nematocera</taxon>
        <taxon>Culicoidea</taxon>
        <taxon>Culicidae</taxon>
        <taxon>Culicinae</taxon>
        <taxon>Aedini</taxon>
        <taxon>Aedes</taxon>
        <taxon>Stegomyia</taxon>
    </lineage>
</organism>
<dbReference type="InterPro" id="IPR043502">
    <property type="entry name" value="DNA/RNA_pol_sf"/>
</dbReference>
<evidence type="ECO:0000259" key="9">
    <source>
        <dbReference type="PROSITE" id="PS50878"/>
    </source>
</evidence>
<dbReference type="PANTHER" id="PTHR37984">
    <property type="entry name" value="PROTEIN CBG26694"/>
    <property type="match status" value="1"/>
</dbReference>
<evidence type="ECO:0000256" key="8">
    <source>
        <dbReference type="SAM" id="MobiDB-lite"/>
    </source>
</evidence>
<dbReference type="Pfam" id="PF17921">
    <property type="entry name" value="Integrase_H2C2"/>
    <property type="match status" value="1"/>
</dbReference>
<dbReference type="SUPFAM" id="SSF56672">
    <property type="entry name" value="DNA/RNA polymerases"/>
    <property type="match status" value="1"/>
</dbReference>
<dbReference type="InterPro" id="IPR050951">
    <property type="entry name" value="Retrovirus_Pol_polyprotein"/>
</dbReference>
<evidence type="ECO:0000256" key="1">
    <source>
        <dbReference type="ARBA" id="ARBA00012493"/>
    </source>
</evidence>
<keyword evidence="4" id="KW-0540">Nuclease</keyword>
<dbReference type="SUPFAM" id="SSF53098">
    <property type="entry name" value="Ribonuclease H-like"/>
    <property type="match status" value="1"/>
</dbReference>
<dbReference type="InterPro" id="IPR021109">
    <property type="entry name" value="Peptidase_aspartic_dom_sf"/>
</dbReference>
<feature type="domain" description="Integrase catalytic" evidence="10">
    <location>
        <begin position="1066"/>
        <end position="1221"/>
    </location>
</feature>
<feature type="compositionally biased region" description="Acidic residues" evidence="8">
    <location>
        <begin position="1384"/>
        <end position="1397"/>
    </location>
</feature>
<name>A0ABM1Y4U2_AEDAL</name>
<dbReference type="InterPro" id="IPR043128">
    <property type="entry name" value="Rev_trsase/Diguanyl_cyclase"/>
</dbReference>
<sequence length="1420" mass="161212">MSNQDLKDAILRLTELVASQQQQISLLNRAGQVNQPGSERIIETLATGIEDFYYDPDGGVFFDAWYARYEDVFKVDGKNLDDPAKVRLLLRKIGTKFHERYVNSILPKHPRDFGLDETVNKLKKLYGRQTSLFNDRYRCLQYIKNDADDFSSYAASVNKHCEAFQLSKLSDDQFKALRFVCGLQSSRDADIRTRLISKLEAEETAPPAEGTKLTLENLVEECHRFNNLKQDTKMIEKPVPEKSIVNAVSSKLAKKKKPKSPCWLCGDLHFVKECSYQDHFCGKCKRKGHKEGYCSTAETKSRPGRKFDKSKTKEYVKSKGISVKRIDLQGKRKFVTLGINGNQATLQLDCASDITIIATPTWEAIGKPAIEASEIAAISASGDRINIVGEFKAQLTIKNSTNEGIVYVSSNPDLNVLGIDTIELFDLWAVPFNSLVNAVHQKPQDTVEKLRLKFSEVFQSSLGKCTKAKVKLYLKPDARPVYCPKRPVAYAALPKVDAELQRLQDKGIISPVKFSDWATPIVVVRKSDNVSVRICGDYSTGLNNALESDGHPLPHPDDIFADLAGCRYFSQLDLSDAYLQVEVEEKSQKYLTINTHRGLFKYNRLPPGIKSAPGAFQRIIDSMVAGIPGVKPYLDDIMIAGRTKEEHDQRLNEVLERIKAYGFHLRMDKCRFGLSQIKFLGHIIDQDGLRPDPAKTSAISQMPAPKNVSQLRSYLGAINYYGRFVKQMKDLRAPMDYLLKKNVKWEWTDSCQKSFEKFKTLLKSDLLLTHFDPNKDIIVAGVASKDGVGAVIMHRFPNGSVKAISHVSRSLTAAEQNYGQIEKEALALVFAVTRFHKMLFGRKFILQTDHKPLLKVFGSKKGIPVYTANRLQRWALTLMLYNFDIQFVKTEEFGHADLLSRLMKCHERVDEEYVIASIQMEADVQAVLSDSTSSLPVTSEMIAAESSKDSALKSVMHHINEGWPEHSKEISDPAVQQFFTRRDSLQIVQGCIMFGDRVVVPVRFRKRILQQLHRGHPGMDRMKSLARSFVYWPKIDDDIEGLVRCCRSCAEAAKSPRKTDLESWPVPSKPWERVHIDYAGPIDGFYYFLVIDAFSKWPEIFRTRSTTTSATLDILQEIFARFGNPRTLVSDNGTQFVSARFKQFCDENGITHLTIAPYHPQSNGQAERFVDTLKRGLRKLREGGKTTTFQHLQTFLSVYRSTPNRSAPNGKSPAELFLGRTVSTPLDLLKPRRTTSVAVNDKQNEQFNRRHGTVKREFSADDLVYAQIHHRNVTTWVPGKIIERKGSVNYNVLLDNGRLIRSHTNQLRGRHLETHLENSFEDVDADHQLPWTMLLEEFNIPIPCSINRNDPIDEHPQNPVEVQQPTEELPPEDIQPEEMLPPLIEEDVPADNVEDTEPQPTNNPIRNRRLPSWLSPYDLF</sequence>
<accession>A0ABM1Y4U2</accession>
<dbReference type="CDD" id="cd09274">
    <property type="entry name" value="RNase_HI_RT_Ty3"/>
    <property type="match status" value="1"/>
</dbReference>
<dbReference type="GeneID" id="134289629"/>
<keyword evidence="7" id="KW-0695">RNA-directed DNA polymerase</keyword>
<dbReference type="Gene3D" id="1.10.340.70">
    <property type="match status" value="1"/>
</dbReference>
<keyword evidence="2" id="KW-0808">Transferase</keyword>
<keyword evidence="12" id="KW-1185">Reference proteome</keyword>
<proteinExistence type="predicted"/>
<dbReference type="Gene3D" id="3.30.420.10">
    <property type="entry name" value="Ribonuclease H-like superfamily/Ribonuclease H"/>
    <property type="match status" value="1"/>
</dbReference>
<keyword evidence="6" id="KW-0378">Hydrolase</keyword>
<feature type="region of interest" description="Disordered" evidence="8">
    <location>
        <begin position="1348"/>
        <end position="1420"/>
    </location>
</feature>
<dbReference type="Pfam" id="PF23309">
    <property type="entry name" value="DUF7083"/>
    <property type="match status" value="1"/>
</dbReference>
<evidence type="ECO:0000256" key="7">
    <source>
        <dbReference type="ARBA" id="ARBA00022918"/>
    </source>
</evidence>
<dbReference type="Gene3D" id="3.10.10.10">
    <property type="entry name" value="HIV Type 1 Reverse Transcriptase, subunit A, domain 1"/>
    <property type="match status" value="1"/>
</dbReference>
<dbReference type="Pfam" id="PF17917">
    <property type="entry name" value="RT_RNaseH"/>
    <property type="match status" value="1"/>
</dbReference>
<evidence type="ECO:0000256" key="4">
    <source>
        <dbReference type="ARBA" id="ARBA00022722"/>
    </source>
</evidence>
<keyword evidence="5" id="KW-0255">Endonuclease</keyword>
<reference evidence="12" key="1">
    <citation type="journal article" date="2015" name="Proc. Natl. Acad. Sci. U.S.A.">
        <title>Genome sequence of the Asian Tiger mosquito, Aedes albopictus, reveals insights into its biology, genetics, and evolution.</title>
        <authorList>
            <person name="Chen X.G."/>
            <person name="Jiang X."/>
            <person name="Gu J."/>
            <person name="Xu M."/>
            <person name="Wu Y."/>
            <person name="Deng Y."/>
            <person name="Zhang C."/>
            <person name="Bonizzoni M."/>
            <person name="Dermauw W."/>
            <person name="Vontas J."/>
            <person name="Armbruster P."/>
            <person name="Huang X."/>
            <person name="Yang Y."/>
            <person name="Zhang H."/>
            <person name="He W."/>
            <person name="Peng H."/>
            <person name="Liu Y."/>
            <person name="Wu K."/>
            <person name="Chen J."/>
            <person name="Lirakis M."/>
            <person name="Topalis P."/>
            <person name="Van Leeuwen T."/>
            <person name="Hall A.B."/>
            <person name="Jiang X."/>
            <person name="Thorpe C."/>
            <person name="Mueller R.L."/>
            <person name="Sun C."/>
            <person name="Waterhouse R.M."/>
            <person name="Yan G."/>
            <person name="Tu Z.J."/>
            <person name="Fang X."/>
            <person name="James A.A."/>
        </authorList>
    </citation>
    <scope>NUCLEOTIDE SEQUENCE [LARGE SCALE GENOMIC DNA]</scope>
    <source>
        <strain evidence="12">Foshan</strain>
    </source>
</reference>
<evidence type="ECO:0000256" key="5">
    <source>
        <dbReference type="ARBA" id="ARBA00022759"/>
    </source>
</evidence>
<evidence type="ECO:0000256" key="6">
    <source>
        <dbReference type="ARBA" id="ARBA00022801"/>
    </source>
</evidence>
<dbReference type="InterPro" id="IPR055510">
    <property type="entry name" value="DUF7083"/>
</dbReference>
<feature type="domain" description="Reverse transcriptase" evidence="9">
    <location>
        <begin position="505"/>
        <end position="684"/>
    </location>
</feature>
<dbReference type="PANTHER" id="PTHR37984:SF5">
    <property type="entry name" value="PROTEIN NYNRIN-LIKE"/>
    <property type="match status" value="1"/>
</dbReference>